<gene>
    <name evidence="2" type="ORF">CYMTET_12392</name>
</gene>
<reference evidence="2 3" key="1">
    <citation type="journal article" date="2015" name="Genome Biol. Evol.">
        <title>Comparative Genomics of a Bacterivorous Green Alga Reveals Evolutionary Causalities and Consequences of Phago-Mixotrophic Mode of Nutrition.</title>
        <authorList>
            <person name="Burns J.A."/>
            <person name="Paasch A."/>
            <person name="Narechania A."/>
            <person name="Kim E."/>
        </authorList>
    </citation>
    <scope>NUCLEOTIDE SEQUENCE [LARGE SCALE GENOMIC DNA]</scope>
    <source>
        <strain evidence="2 3">PLY_AMNH</strain>
    </source>
</reference>
<accession>A0AAE0LBW2</accession>
<keyword evidence="3" id="KW-1185">Reference proteome</keyword>
<evidence type="ECO:0000313" key="2">
    <source>
        <dbReference type="EMBL" id="KAK3279736.1"/>
    </source>
</evidence>
<comment type="caution">
    <text evidence="2">The sequence shown here is derived from an EMBL/GenBank/DDBJ whole genome shotgun (WGS) entry which is preliminary data.</text>
</comment>
<dbReference type="AlphaFoldDB" id="A0AAE0LBW2"/>
<protein>
    <submittedName>
        <fullName evidence="2">Uncharacterized protein</fullName>
    </submittedName>
</protein>
<name>A0AAE0LBW2_9CHLO</name>
<evidence type="ECO:0000313" key="3">
    <source>
        <dbReference type="Proteomes" id="UP001190700"/>
    </source>
</evidence>
<dbReference type="EMBL" id="LGRX02004696">
    <property type="protein sequence ID" value="KAK3279736.1"/>
    <property type="molecule type" value="Genomic_DNA"/>
</dbReference>
<evidence type="ECO:0000256" key="1">
    <source>
        <dbReference type="SAM" id="MobiDB-lite"/>
    </source>
</evidence>
<dbReference type="Proteomes" id="UP001190700">
    <property type="component" value="Unassembled WGS sequence"/>
</dbReference>
<organism evidence="2 3">
    <name type="scientific">Cymbomonas tetramitiformis</name>
    <dbReference type="NCBI Taxonomy" id="36881"/>
    <lineage>
        <taxon>Eukaryota</taxon>
        <taxon>Viridiplantae</taxon>
        <taxon>Chlorophyta</taxon>
        <taxon>Pyramimonadophyceae</taxon>
        <taxon>Pyramimonadales</taxon>
        <taxon>Pyramimonadaceae</taxon>
        <taxon>Cymbomonas</taxon>
    </lineage>
</organism>
<sequence length="321" mass="35553">MLKASPEKKKVYKNNSQPDWQGMYEELASFLQSTGSQSGTPSEAYSWLMESVDVNGKAKGTLNGRTWMEDIVRVQDKIKDEVEEWCLSIVQDLLMRQACPYSVYELKNFGIDLNAVVAAIRAAESKFKITAKEKPSDSKLLSSPECGGTGEHSPKQVPPPSDYSSKGRKPCDYYCNGVMPTRTDQRIAGWPAKIPGVLMTARSRGSTLHAQMCDRIDEELRIYNVKYRFPRNLFGITIKEWGTVADEQTNAIHGNKQHHDSAQAARSPSARVHVQAIPPATALLLELLTPSQASLFSQSWPNAVSKNTRAGVGPNLLDIPI</sequence>
<proteinExistence type="predicted"/>
<feature type="region of interest" description="Disordered" evidence="1">
    <location>
        <begin position="134"/>
        <end position="167"/>
    </location>
</feature>